<reference evidence="2 3" key="1">
    <citation type="submission" date="2020-07" db="EMBL/GenBank/DDBJ databases">
        <title>Description of Kordia aestuariivivens sp. nov., isolated from a tidal flat.</title>
        <authorList>
            <person name="Park S."/>
            <person name="Yoon J.-H."/>
        </authorList>
    </citation>
    <scope>NUCLEOTIDE SEQUENCE [LARGE SCALE GENOMIC DNA]</scope>
    <source>
        <strain evidence="2 3">YSTF-M3</strain>
    </source>
</reference>
<keyword evidence="3" id="KW-1185">Reference proteome</keyword>
<proteinExistence type="predicted"/>
<evidence type="ECO:0000256" key="1">
    <source>
        <dbReference type="ARBA" id="ARBA00022649"/>
    </source>
</evidence>
<dbReference type="Gene3D" id="3.30.2310.20">
    <property type="entry name" value="RelE-like"/>
    <property type="match status" value="1"/>
</dbReference>
<accession>A0ABR7QFB9</accession>
<name>A0ABR7QFB9_9FLAO</name>
<dbReference type="EMBL" id="JACGWS010000018">
    <property type="protein sequence ID" value="MBC8757239.1"/>
    <property type="molecule type" value="Genomic_DNA"/>
</dbReference>
<dbReference type="RefSeq" id="WP_187564283.1">
    <property type="nucleotide sequence ID" value="NZ_JACGWS010000018.1"/>
</dbReference>
<protein>
    <submittedName>
        <fullName evidence="2">Type II toxin-antitoxin system RelE/ParE family toxin</fullName>
    </submittedName>
</protein>
<dbReference type="InterPro" id="IPR035093">
    <property type="entry name" value="RelE/ParE_toxin_dom_sf"/>
</dbReference>
<organism evidence="2 3">
    <name type="scientific">Kordia aestuariivivens</name>
    <dbReference type="NCBI Taxonomy" id="2759037"/>
    <lineage>
        <taxon>Bacteria</taxon>
        <taxon>Pseudomonadati</taxon>
        <taxon>Bacteroidota</taxon>
        <taxon>Flavobacteriia</taxon>
        <taxon>Flavobacteriales</taxon>
        <taxon>Flavobacteriaceae</taxon>
        <taxon>Kordia</taxon>
    </lineage>
</organism>
<dbReference type="Proteomes" id="UP000619238">
    <property type="component" value="Unassembled WGS sequence"/>
</dbReference>
<evidence type="ECO:0000313" key="3">
    <source>
        <dbReference type="Proteomes" id="UP000619238"/>
    </source>
</evidence>
<dbReference type="InterPro" id="IPR007712">
    <property type="entry name" value="RelE/ParE_toxin"/>
</dbReference>
<sequence>MNRKVKISETAERKLEKLFDSLLKNWSVKVKFDFIKKLDKSIKVIKLHPKIFPEVQKGSGLYRCAITKLTPLYYRFNTETIFIVTIFDTRQNPSNLKNS</sequence>
<comment type="caution">
    <text evidence="2">The sequence shown here is derived from an EMBL/GenBank/DDBJ whole genome shotgun (WGS) entry which is preliminary data.</text>
</comment>
<dbReference type="Pfam" id="PF05016">
    <property type="entry name" value="ParE_toxin"/>
    <property type="match status" value="1"/>
</dbReference>
<keyword evidence="1" id="KW-1277">Toxin-antitoxin system</keyword>
<evidence type="ECO:0000313" key="2">
    <source>
        <dbReference type="EMBL" id="MBC8757239.1"/>
    </source>
</evidence>
<gene>
    <name evidence="2" type="ORF">H2O64_21395</name>
</gene>